<gene>
    <name evidence="1" type="ORF">SAMN05877838_3951</name>
</gene>
<keyword evidence="2" id="KW-1185">Reference proteome</keyword>
<evidence type="ECO:0000313" key="1">
    <source>
        <dbReference type="EMBL" id="SOE19001.1"/>
    </source>
</evidence>
<dbReference type="Proteomes" id="UP000219465">
    <property type="component" value="Unassembled WGS sequence"/>
</dbReference>
<reference evidence="2" key="1">
    <citation type="submission" date="2017-08" db="EMBL/GenBank/DDBJ databases">
        <authorList>
            <person name="Varghese N."/>
            <person name="Submissions S."/>
        </authorList>
    </citation>
    <scope>NUCLEOTIDE SEQUENCE [LARGE SCALE GENOMIC DNA]</scope>
    <source>
        <strain evidence="2">KCTC 23107</strain>
    </source>
</reference>
<accession>A0A286IG15</accession>
<evidence type="ECO:0000313" key="2">
    <source>
        <dbReference type="Proteomes" id="UP000219465"/>
    </source>
</evidence>
<dbReference type="AlphaFoldDB" id="A0A286IG15"/>
<sequence length="63" mass="6745">MLSETDSKLLDGFQLFGPSREVRLRTPTVLASQKPETGLILAATKPFINCHIAGAKEETTAGS</sequence>
<dbReference type="RefSeq" id="WP_143439077.1">
    <property type="nucleotide sequence ID" value="NZ_OCPC01000007.1"/>
</dbReference>
<dbReference type="EMBL" id="OCPC01000007">
    <property type="protein sequence ID" value="SOE19001.1"/>
    <property type="molecule type" value="Genomic_DNA"/>
</dbReference>
<proteinExistence type="predicted"/>
<protein>
    <submittedName>
        <fullName evidence="1">Uncharacterized protein</fullName>
    </submittedName>
</protein>
<organism evidence="1 2">
    <name type="scientific">Hoeflea halophila</name>
    <dbReference type="NCBI Taxonomy" id="714899"/>
    <lineage>
        <taxon>Bacteria</taxon>
        <taxon>Pseudomonadati</taxon>
        <taxon>Pseudomonadota</taxon>
        <taxon>Alphaproteobacteria</taxon>
        <taxon>Hyphomicrobiales</taxon>
        <taxon>Rhizobiaceae</taxon>
        <taxon>Hoeflea</taxon>
    </lineage>
</organism>
<name>A0A286IG15_9HYPH</name>